<dbReference type="EMBL" id="CALNXK010000048">
    <property type="protein sequence ID" value="CAH3130515.1"/>
    <property type="molecule type" value="Genomic_DNA"/>
</dbReference>
<proteinExistence type="predicted"/>
<name>A0ABN8P343_9CNID</name>
<feature type="compositionally biased region" description="Basic and acidic residues" evidence="1">
    <location>
        <begin position="41"/>
        <end position="58"/>
    </location>
</feature>
<comment type="caution">
    <text evidence="2">The sequence shown here is derived from an EMBL/GenBank/DDBJ whole genome shotgun (WGS) entry which is preliminary data.</text>
</comment>
<evidence type="ECO:0000256" key="1">
    <source>
        <dbReference type="SAM" id="MobiDB-lite"/>
    </source>
</evidence>
<protein>
    <recommendedName>
        <fullName evidence="4">Pre-mRNA-splicing factor SLU7</fullName>
    </recommendedName>
</protein>
<organism evidence="2 3">
    <name type="scientific">Porites lobata</name>
    <dbReference type="NCBI Taxonomy" id="104759"/>
    <lineage>
        <taxon>Eukaryota</taxon>
        <taxon>Metazoa</taxon>
        <taxon>Cnidaria</taxon>
        <taxon>Anthozoa</taxon>
        <taxon>Hexacorallia</taxon>
        <taxon>Scleractinia</taxon>
        <taxon>Fungiina</taxon>
        <taxon>Poritidae</taxon>
        <taxon>Porites</taxon>
    </lineage>
</organism>
<evidence type="ECO:0008006" key="4">
    <source>
        <dbReference type="Google" id="ProtNLM"/>
    </source>
</evidence>
<evidence type="ECO:0000313" key="2">
    <source>
        <dbReference type="EMBL" id="CAH3130515.1"/>
    </source>
</evidence>
<keyword evidence="3" id="KW-1185">Reference proteome</keyword>
<feature type="region of interest" description="Disordered" evidence="1">
    <location>
        <begin position="41"/>
        <end position="75"/>
    </location>
</feature>
<gene>
    <name evidence="2" type="ORF">PLOB_00034708</name>
</gene>
<evidence type="ECO:0000313" key="3">
    <source>
        <dbReference type="Proteomes" id="UP001159405"/>
    </source>
</evidence>
<reference evidence="2 3" key="1">
    <citation type="submission" date="2022-05" db="EMBL/GenBank/DDBJ databases">
        <authorList>
            <consortium name="Genoscope - CEA"/>
            <person name="William W."/>
        </authorList>
    </citation>
    <scope>NUCLEOTIDE SEQUENCE [LARGE SCALE GENOMIC DNA]</scope>
</reference>
<sequence>MCNYRANKKGAHSFSDKKLCPGWGAVCRKCKAKNHFQDSKECKRLQKGKQEKHSDPKRSKSTSKPTEVPMNATLLTPEIAEKVLAEKTKKHQKSQAYYDRTAKDLSELEHKDTVRVKPEGLFKGQEWKKGTVSRNCGYLSYDVNVDGKLL</sequence>
<dbReference type="Proteomes" id="UP001159405">
    <property type="component" value="Unassembled WGS sequence"/>
</dbReference>
<accession>A0ABN8P343</accession>